<reference evidence="2 3" key="1">
    <citation type="submission" date="2024-02" db="EMBL/GenBank/DDBJ databases">
        <title>Bacteria isolated from the canopy kelp, Nereocystis luetkeana.</title>
        <authorList>
            <person name="Pfister C.A."/>
            <person name="Younker I.T."/>
            <person name="Light S.H."/>
        </authorList>
    </citation>
    <scope>NUCLEOTIDE SEQUENCE [LARGE SCALE GENOMIC DNA]</scope>
    <source>
        <strain evidence="2 3">TI.5.07</strain>
    </source>
</reference>
<feature type="region of interest" description="Disordered" evidence="1">
    <location>
        <begin position="1"/>
        <end position="23"/>
    </location>
</feature>
<feature type="compositionally biased region" description="Pro residues" evidence="1">
    <location>
        <begin position="1"/>
        <end position="15"/>
    </location>
</feature>
<dbReference type="SUPFAM" id="SSF48452">
    <property type="entry name" value="TPR-like"/>
    <property type="match status" value="1"/>
</dbReference>
<dbReference type="Gene3D" id="1.20.58.320">
    <property type="entry name" value="TPR-like"/>
    <property type="match status" value="1"/>
</dbReference>
<sequence length="208" mass="23814">MSPSRPSNPTPPSSSPVPSDADRLIADSHPQARPVLEHWFTRLTPKDWFRKSEALDAQLRERFAELLEQAQACELWEWRTTPGGRLAEILVLDQFARNIHRDTPRAFSGDSLALALSQQAVALGDLERLPLAWQPFVIMPWMHSESLRVHEHAEALFARPGLEDTLRFERRHADIVRRFGRYPHRNAILGRVSTPQEEAFLRQPGSSF</sequence>
<dbReference type="Pfam" id="PF06041">
    <property type="entry name" value="DUF924"/>
    <property type="match status" value="1"/>
</dbReference>
<accession>A0ABU9GC00</accession>
<gene>
    <name evidence="2" type="ORF">V6243_02930</name>
</gene>
<protein>
    <submittedName>
        <fullName evidence="2">DUF924 family protein</fullName>
    </submittedName>
</protein>
<dbReference type="InterPro" id="IPR010323">
    <property type="entry name" value="DUF924"/>
</dbReference>
<dbReference type="Proteomes" id="UP001378242">
    <property type="component" value="Unassembled WGS sequence"/>
</dbReference>
<proteinExistence type="predicted"/>
<evidence type="ECO:0000256" key="1">
    <source>
        <dbReference type="SAM" id="MobiDB-lite"/>
    </source>
</evidence>
<dbReference type="Gene3D" id="1.25.40.10">
    <property type="entry name" value="Tetratricopeptide repeat domain"/>
    <property type="match status" value="1"/>
</dbReference>
<evidence type="ECO:0000313" key="3">
    <source>
        <dbReference type="Proteomes" id="UP001378242"/>
    </source>
</evidence>
<keyword evidence="3" id="KW-1185">Reference proteome</keyword>
<evidence type="ECO:0000313" key="2">
    <source>
        <dbReference type="EMBL" id="MEL0615770.1"/>
    </source>
</evidence>
<dbReference type="RefSeq" id="WP_341541794.1">
    <property type="nucleotide sequence ID" value="NZ_JBAKAP010000002.1"/>
</dbReference>
<name>A0ABU9GC00_COBMA</name>
<organism evidence="2 3">
    <name type="scientific">Cobetia marina</name>
    <name type="common">Deleya marina</name>
    <dbReference type="NCBI Taxonomy" id="28258"/>
    <lineage>
        <taxon>Bacteria</taxon>
        <taxon>Pseudomonadati</taxon>
        <taxon>Pseudomonadota</taxon>
        <taxon>Gammaproteobacteria</taxon>
        <taxon>Oceanospirillales</taxon>
        <taxon>Halomonadaceae</taxon>
        <taxon>Cobetia</taxon>
    </lineage>
</organism>
<dbReference type="EMBL" id="JBAKAP010000002">
    <property type="protein sequence ID" value="MEL0615770.1"/>
    <property type="molecule type" value="Genomic_DNA"/>
</dbReference>
<comment type="caution">
    <text evidence="2">The sequence shown here is derived from an EMBL/GenBank/DDBJ whole genome shotgun (WGS) entry which is preliminary data.</text>
</comment>
<dbReference type="InterPro" id="IPR011990">
    <property type="entry name" value="TPR-like_helical_dom_sf"/>
</dbReference>